<evidence type="ECO:0000313" key="1">
    <source>
        <dbReference type="EMBL" id="TPG66094.1"/>
    </source>
</evidence>
<organism evidence="1 2">
    <name type="scientific">Hymenobacter nivis</name>
    <dbReference type="NCBI Taxonomy" id="1850093"/>
    <lineage>
        <taxon>Bacteria</taxon>
        <taxon>Pseudomonadati</taxon>
        <taxon>Bacteroidota</taxon>
        <taxon>Cytophagia</taxon>
        <taxon>Cytophagales</taxon>
        <taxon>Hymenobacteraceae</taxon>
        <taxon>Hymenobacter</taxon>
    </lineage>
</organism>
<accession>A0A502GW33</accession>
<dbReference type="AlphaFoldDB" id="A0A502GW33"/>
<keyword evidence="2" id="KW-1185">Reference proteome</keyword>
<gene>
    <name evidence="1" type="ORF">EAH73_12045</name>
</gene>
<evidence type="ECO:0000313" key="2">
    <source>
        <dbReference type="Proteomes" id="UP000317646"/>
    </source>
</evidence>
<dbReference type="EMBL" id="RCYZ01000004">
    <property type="protein sequence ID" value="TPG66094.1"/>
    <property type="molecule type" value="Genomic_DNA"/>
</dbReference>
<proteinExistence type="predicted"/>
<sequence length="92" mass="9871">MPRTCEESIAARAWASKPRAVPAAAPVLWPLAQLLTHPLVRPVERRAARAEVAAPHVGGPGAALLAVRQRLQALVAQREAATPPAYRHRYAA</sequence>
<protein>
    <submittedName>
        <fullName evidence="1">Uncharacterized protein</fullName>
    </submittedName>
</protein>
<reference evidence="1 2" key="1">
    <citation type="journal article" date="2019" name="Environ. Microbiol.">
        <title>Species interactions and distinct microbial communities in high Arctic permafrost affected cryosols are associated with the CH4 and CO2 gas fluxes.</title>
        <authorList>
            <person name="Altshuler I."/>
            <person name="Hamel J."/>
            <person name="Turney S."/>
            <person name="Magnuson E."/>
            <person name="Levesque R."/>
            <person name="Greer C."/>
            <person name="Whyte L.G."/>
        </authorList>
    </citation>
    <scope>NUCLEOTIDE SEQUENCE [LARGE SCALE GENOMIC DNA]</scope>
    <source>
        <strain evidence="1 2">S9.2P</strain>
    </source>
</reference>
<name>A0A502GW33_9BACT</name>
<comment type="caution">
    <text evidence="1">The sequence shown here is derived from an EMBL/GenBank/DDBJ whole genome shotgun (WGS) entry which is preliminary data.</text>
</comment>
<dbReference type="RefSeq" id="WP_140466838.1">
    <property type="nucleotide sequence ID" value="NZ_RCYZ01000004.1"/>
</dbReference>
<dbReference type="Proteomes" id="UP000317646">
    <property type="component" value="Unassembled WGS sequence"/>
</dbReference>